<name>A0A0G1X4W7_9BACT</name>
<dbReference type="AlphaFoldDB" id="A0A0G1X4W7"/>
<comment type="caution">
    <text evidence="1">The sequence shown here is derived from an EMBL/GenBank/DDBJ whole genome shotgun (WGS) entry which is preliminary data.</text>
</comment>
<evidence type="ECO:0000313" key="1">
    <source>
        <dbReference type="EMBL" id="KKU89480.1"/>
    </source>
</evidence>
<gene>
    <name evidence="1" type="ORF">UY19_C0014G0080</name>
</gene>
<proteinExistence type="predicted"/>
<evidence type="ECO:0000313" key="2">
    <source>
        <dbReference type="Proteomes" id="UP000033882"/>
    </source>
</evidence>
<reference evidence="1 2" key="1">
    <citation type="journal article" date="2015" name="Nature">
        <title>rRNA introns, odd ribosomes, and small enigmatic genomes across a large radiation of phyla.</title>
        <authorList>
            <person name="Brown C.T."/>
            <person name="Hug L.A."/>
            <person name="Thomas B.C."/>
            <person name="Sharon I."/>
            <person name="Castelle C.J."/>
            <person name="Singh A."/>
            <person name="Wilkins M.J."/>
            <person name="Williams K.H."/>
            <person name="Banfield J.F."/>
        </authorList>
    </citation>
    <scope>NUCLEOTIDE SEQUENCE [LARGE SCALE GENOMIC DNA]</scope>
</reference>
<accession>A0A0G1X4W7</accession>
<dbReference type="Proteomes" id="UP000033882">
    <property type="component" value="Unassembled WGS sequence"/>
</dbReference>
<dbReference type="EMBL" id="LCPB01000014">
    <property type="protein sequence ID" value="KKU89480.1"/>
    <property type="molecule type" value="Genomic_DNA"/>
</dbReference>
<sequence length="58" mass="6707">MLLKIPYESEGCARLLTGPRTSDSVGIFCVHSDRFFTAREGMRGNLYSFIHYPFCMRK</sequence>
<protein>
    <submittedName>
        <fullName evidence="1">Uncharacterized protein</fullName>
    </submittedName>
</protein>
<organism evidence="1 2">
    <name type="scientific">Candidatus Wolfebacteria bacterium GW2011_GWA2_47_9b</name>
    <dbReference type="NCBI Taxonomy" id="1619005"/>
    <lineage>
        <taxon>Bacteria</taxon>
        <taxon>Candidatus Wolfeibacteriota</taxon>
    </lineage>
</organism>